<dbReference type="InterPro" id="IPR049250">
    <property type="entry name" value="DUF6883"/>
</dbReference>
<protein>
    <recommendedName>
        <fullName evidence="1">DUF6883 domain-containing protein</fullName>
    </recommendedName>
</protein>
<accession>A0A6H2BVJ6</accession>
<proteinExistence type="predicted"/>
<organism evidence="2 3">
    <name type="scientific">Dolichospermum flos-aquae CCAP 1403/13F</name>
    <dbReference type="NCBI Taxonomy" id="315271"/>
    <lineage>
        <taxon>Bacteria</taxon>
        <taxon>Bacillati</taxon>
        <taxon>Cyanobacteriota</taxon>
        <taxon>Cyanophyceae</taxon>
        <taxon>Nostocales</taxon>
        <taxon>Aphanizomenonaceae</taxon>
        <taxon>Dolichospermum</taxon>
    </lineage>
</organism>
<evidence type="ECO:0000259" key="1">
    <source>
        <dbReference type="Pfam" id="PF21814"/>
    </source>
</evidence>
<evidence type="ECO:0000313" key="3">
    <source>
        <dbReference type="Proteomes" id="UP000502433"/>
    </source>
</evidence>
<reference evidence="2 3" key="1">
    <citation type="submission" date="2020-04" db="EMBL/GenBank/DDBJ databases">
        <title>Genome-Wide Identification of 5-Methylcytosine Sites in Bacterial Genomes By High-Throughput Sequencing of MspJI Restriction Fragments.</title>
        <authorList>
            <person name="Wu V."/>
        </authorList>
    </citation>
    <scope>NUCLEOTIDE SEQUENCE [LARGE SCALE GENOMIC DNA]</scope>
    <source>
        <strain evidence="2 3">CCAP 1403/13f</strain>
    </source>
</reference>
<dbReference type="KEGG" id="dfs:HGD76_02050"/>
<gene>
    <name evidence="2" type="ORF">HGD76_02050</name>
</gene>
<dbReference type="AlphaFoldDB" id="A0A6H2BVJ6"/>
<name>A0A6H2BVJ6_DOLFA</name>
<dbReference type="Pfam" id="PF21814">
    <property type="entry name" value="DUF6883"/>
    <property type="match status" value="1"/>
</dbReference>
<sequence>MKIPNSYRAVIEPSKLTEYLLNTEHKRGGTKAKLLLQFGYSPDNWQQLESDIRKFHLTVDVNLIKETAYGTRYEISANLFTPINRPLLVKTVWQIDTGQDFPRLITLFPD</sequence>
<feature type="domain" description="DUF6883" evidence="1">
    <location>
        <begin position="2"/>
        <end position="109"/>
    </location>
</feature>
<dbReference type="Proteomes" id="UP000502433">
    <property type="component" value="Chromosome"/>
</dbReference>
<dbReference type="EMBL" id="CP051206">
    <property type="protein sequence ID" value="QJB43193.1"/>
    <property type="molecule type" value="Genomic_DNA"/>
</dbReference>
<dbReference type="RefSeq" id="WP_168694817.1">
    <property type="nucleotide sequence ID" value="NZ_CP051206.1"/>
</dbReference>
<reference evidence="2 3" key="2">
    <citation type="submission" date="2020-04" db="EMBL/GenBank/DDBJ databases">
        <authorList>
            <person name="Fomenkov A."/>
            <person name="Anton B.P."/>
            <person name="Roberts R.J."/>
        </authorList>
    </citation>
    <scope>NUCLEOTIDE SEQUENCE [LARGE SCALE GENOMIC DNA]</scope>
    <source>
        <strain evidence="2 3">CCAP 1403/13f</strain>
    </source>
</reference>
<evidence type="ECO:0000313" key="2">
    <source>
        <dbReference type="EMBL" id="QJB43193.1"/>
    </source>
</evidence>